<name>A0A0L9VS63_PHAAN</name>
<dbReference type="Gramene" id="KOM57712">
    <property type="protein sequence ID" value="KOM57712"/>
    <property type="gene ID" value="LR48_Vigan11g074500"/>
</dbReference>
<dbReference type="EMBL" id="CM003381">
    <property type="protein sequence ID" value="KOM57712.1"/>
    <property type="molecule type" value="Genomic_DNA"/>
</dbReference>
<organism evidence="2 3">
    <name type="scientific">Phaseolus angularis</name>
    <name type="common">Azuki bean</name>
    <name type="synonym">Vigna angularis</name>
    <dbReference type="NCBI Taxonomy" id="3914"/>
    <lineage>
        <taxon>Eukaryota</taxon>
        <taxon>Viridiplantae</taxon>
        <taxon>Streptophyta</taxon>
        <taxon>Embryophyta</taxon>
        <taxon>Tracheophyta</taxon>
        <taxon>Spermatophyta</taxon>
        <taxon>Magnoliopsida</taxon>
        <taxon>eudicotyledons</taxon>
        <taxon>Gunneridae</taxon>
        <taxon>Pentapetalae</taxon>
        <taxon>rosids</taxon>
        <taxon>fabids</taxon>
        <taxon>Fabales</taxon>
        <taxon>Fabaceae</taxon>
        <taxon>Papilionoideae</taxon>
        <taxon>50 kb inversion clade</taxon>
        <taxon>NPAAA clade</taxon>
        <taxon>indigoferoid/millettioid clade</taxon>
        <taxon>Phaseoleae</taxon>
        <taxon>Vigna</taxon>
    </lineage>
</organism>
<dbReference type="Proteomes" id="UP000053144">
    <property type="component" value="Chromosome 11"/>
</dbReference>
<evidence type="ECO:0000313" key="2">
    <source>
        <dbReference type="EMBL" id="KOM57712.1"/>
    </source>
</evidence>
<evidence type="ECO:0000313" key="3">
    <source>
        <dbReference type="Proteomes" id="UP000053144"/>
    </source>
</evidence>
<accession>A0A0L9VS63</accession>
<feature type="region of interest" description="Disordered" evidence="1">
    <location>
        <begin position="56"/>
        <end position="89"/>
    </location>
</feature>
<gene>
    <name evidence="2" type="ORF">LR48_Vigan11g074500</name>
</gene>
<protein>
    <submittedName>
        <fullName evidence="2">Uncharacterized protein</fullName>
    </submittedName>
</protein>
<evidence type="ECO:0000256" key="1">
    <source>
        <dbReference type="SAM" id="MobiDB-lite"/>
    </source>
</evidence>
<reference evidence="3" key="1">
    <citation type="journal article" date="2015" name="Proc. Natl. Acad. Sci. U.S.A.">
        <title>Genome sequencing of adzuki bean (Vigna angularis) provides insight into high starch and low fat accumulation and domestication.</title>
        <authorList>
            <person name="Yang K."/>
            <person name="Tian Z."/>
            <person name="Chen C."/>
            <person name="Luo L."/>
            <person name="Zhao B."/>
            <person name="Wang Z."/>
            <person name="Yu L."/>
            <person name="Li Y."/>
            <person name="Sun Y."/>
            <person name="Li W."/>
            <person name="Chen Y."/>
            <person name="Li Y."/>
            <person name="Zhang Y."/>
            <person name="Ai D."/>
            <person name="Zhao J."/>
            <person name="Shang C."/>
            <person name="Ma Y."/>
            <person name="Wu B."/>
            <person name="Wang M."/>
            <person name="Gao L."/>
            <person name="Sun D."/>
            <person name="Zhang P."/>
            <person name="Guo F."/>
            <person name="Wang W."/>
            <person name="Li Y."/>
            <person name="Wang J."/>
            <person name="Varshney R.K."/>
            <person name="Wang J."/>
            <person name="Ling H.Q."/>
            <person name="Wan P."/>
        </authorList>
    </citation>
    <scope>NUCLEOTIDE SEQUENCE</scope>
    <source>
        <strain evidence="3">cv. Jingnong 6</strain>
    </source>
</reference>
<feature type="compositionally biased region" description="Low complexity" evidence="1">
    <location>
        <begin position="56"/>
        <end position="68"/>
    </location>
</feature>
<proteinExistence type="predicted"/>
<dbReference type="AlphaFoldDB" id="A0A0L9VS63"/>
<sequence>MTQQLETLMKKISQLPKELQNVSQAQHQGCELCGGDHVNGQCAMQANAQEEVNYMGNQGHQGNYNQGGKPHPSIGQGQAEPFNRPPQQQYQLQPSLSDRTAKCTTVSNQAGCLKALVVAAASLHGSPSSPCCQRQSVASVLERGAFWTFEWSLAAVRMKMAAPLLPTVQLKFI</sequence>